<feature type="transmembrane region" description="Helical" evidence="6">
    <location>
        <begin position="313"/>
        <end position="330"/>
    </location>
</feature>
<comment type="caution">
    <text evidence="8">The sequence shown here is derived from an EMBL/GenBank/DDBJ whole genome shotgun (WGS) entry which is preliminary data.</text>
</comment>
<feature type="transmembrane region" description="Helical" evidence="6">
    <location>
        <begin position="407"/>
        <end position="427"/>
    </location>
</feature>
<sequence length="443" mass="46711">MGQEMNAAAAETREPAVAFMAWVGLGILLMISLVAFLDRQIISLMVGMIKDDLQISDGQIGLLQGAAFGLAYPLFAIPLGYASDRFSRRWVIFLGMIFWSLAATAGGFANSFTPLLAARIGVGIGEAALGPAAISLLGDSFPRHRLGLVMSIFSAGALLGSGIALAIGGAVIHWAGQGLTLPGLGHLAPWQVAFIVTGLPGAIIALLVFLVPEPPRKSGGQAGTVPWAELFAFMRRHARFLSCYILGFSSLQIATWASLAWLPAVIERSYGWSIVQVGATLAVFTIAIGLPGQIGNGMIVDRLFARGIQDAHLRYYAGVSLVAALCGVLAPLAPTAYLYLAILIPLKFAMNFGGVQAATVQIVTPSAMRGRMAAIMGTIAATIGGTSGPSVVALFTDHLFRDDAMVIWSLALTNAIFMPLAALLFWFGMKPMRTTVAELHAVR</sequence>
<dbReference type="Proteomes" id="UP000238954">
    <property type="component" value="Chromosome"/>
</dbReference>
<evidence type="ECO:0000256" key="3">
    <source>
        <dbReference type="ARBA" id="ARBA00022692"/>
    </source>
</evidence>
<name>A0A2S8B5P4_9SPHN</name>
<evidence type="ECO:0000256" key="6">
    <source>
        <dbReference type="SAM" id="Phobius"/>
    </source>
</evidence>
<dbReference type="AlphaFoldDB" id="A0A2S8B5P4"/>
<protein>
    <recommendedName>
        <fullName evidence="7">Major facilitator superfamily (MFS) profile domain-containing protein</fullName>
    </recommendedName>
</protein>
<feature type="transmembrane region" description="Helical" evidence="6">
    <location>
        <begin position="372"/>
        <end position="395"/>
    </location>
</feature>
<evidence type="ECO:0000256" key="2">
    <source>
        <dbReference type="ARBA" id="ARBA00022448"/>
    </source>
</evidence>
<dbReference type="Pfam" id="PF07690">
    <property type="entry name" value="MFS_1"/>
    <property type="match status" value="1"/>
</dbReference>
<feature type="transmembrane region" description="Helical" evidence="6">
    <location>
        <begin position="243"/>
        <end position="264"/>
    </location>
</feature>
<evidence type="ECO:0000256" key="5">
    <source>
        <dbReference type="ARBA" id="ARBA00023136"/>
    </source>
</evidence>
<keyword evidence="2" id="KW-0813">Transport</keyword>
<proteinExistence type="predicted"/>
<evidence type="ECO:0000313" key="9">
    <source>
        <dbReference type="Proteomes" id="UP000238954"/>
    </source>
</evidence>
<keyword evidence="9" id="KW-1185">Reference proteome</keyword>
<feature type="transmembrane region" description="Helical" evidence="6">
    <location>
        <begin position="90"/>
        <end position="109"/>
    </location>
</feature>
<dbReference type="InterPro" id="IPR036259">
    <property type="entry name" value="MFS_trans_sf"/>
</dbReference>
<organism evidence="8 9">
    <name type="scientific">Sphingopyxis lindanitolerans</name>
    <dbReference type="NCBI Taxonomy" id="2054227"/>
    <lineage>
        <taxon>Bacteria</taxon>
        <taxon>Pseudomonadati</taxon>
        <taxon>Pseudomonadota</taxon>
        <taxon>Alphaproteobacteria</taxon>
        <taxon>Sphingomonadales</taxon>
        <taxon>Sphingomonadaceae</taxon>
        <taxon>Sphingopyxis</taxon>
    </lineage>
</organism>
<feature type="transmembrane region" description="Helical" evidence="6">
    <location>
        <begin position="336"/>
        <end position="360"/>
    </location>
</feature>
<dbReference type="InterPro" id="IPR044770">
    <property type="entry name" value="MFS_spinster-like"/>
</dbReference>
<evidence type="ECO:0000256" key="4">
    <source>
        <dbReference type="ARBA" id="ARBA00022989"/>
    </source>
</evidence>
<dbReference type="Gene3D" id="1.20.1250.20">
    <property type="entry name" value="MFS general substrate transporter like domains"/>
    <property type="match status" value="2"/>
</dbReference>
<dbReference type="PROSITE" id="PS50850">
    <property type="entry name" value="MFS"/>
    <property type="match status" value="1"/>
</dbReference>
<dbReference type="SUPFAM" id="SSF103473">
    <property type="entry name" value="MFS general substrate transporter"/>
    <property type="match status" value="1"/>
</dbReference>
<feature type="transmembrane region" description="Helical" evidence="6">
    <location>
        <begin position="270"/>
        <end position="292"/>
    </location>
</feature>
<feature type="transmembrane region" description="Helical" evidence="6">
    <location>
        <begin position="188"/>
        <end position="211"/>
    </location>
</feature>
<keyword evidence="3 6" id="KW-0812">Transmembrane</keyword>
<comment type="subcellular location">
    <subcellularLocation>
        <location evidence="1">Membrane</location>
        <topology evidence="1">Multi-pass membrane protein</topology>
    </subcellularLocation>
</comment>
<accession>A0A2S8B5P4</accession>
<keyword evidence="5 6" id="KW-0472">Membrane</keyword>
<evidence type="ECO:0000256" key="1">
    <source>
        <dbReference type="ARBA" id="ARBA00004141"/>
    </source>
</evidence>
<dbReference type="PANTHER" id="PTHR23505:SF79">
    <property type="entry name" value="PROTEIN SPINSTER"/>
    <property type="match status" value="1"/>
</dbReference>
<evidence type="ECO:0000259" key="7">
    <source>
        <dbReference type="PROSITE" id="PS50850"/>
    </source>
</evidence>
<feature type="domain" description="Major facilitator superfamily (MFS) profile" evidence="7">
    <location>
        <begin position="24"/>
        <end position="433"/>
    </location>
</feature>
<dbReference type="InterPro" id="IPR011701">
    <property type="entry name" value="MFS"/>
</dbReference>
<feature type="transmembrane region" description="Helical" evidence="6">
    <location>
        <begin position="62"/>
        <end position="83"/>
    </location>
</feature>
<dbReference type="GO" id="GO:0022857">
    <property type="term" value="F:transmembrane transporter activity"/>
    <property type="evidence" value="ECO:0007669"/>
    <property type="project" value="InterPro"/>
</dbReference>
<keyword evidence="4 6" id="KW-1133">Transmembrane helix</keyword>
<gene>
    <name evidence="8" type="ORF">CVO77_03970</name>
</gene>
<dbReference type="PANTHER" id="PTHR23505">
    <property type="entry name" value="SPINSTER"/>
    <property type="match status" value="1"/>
</dbReference>
<feature type="transmembrane region" description="Helical" evidence="6">
    <location>
        <begin position="149"/>
        <end position="176"/>
    </location>
</feature>
<reference evidence="9" key="1">
    <citation type="submission" date="2017-11" db="EMBL/GenBank/DDBJ databases">
        <title>The complete genome sequence of Sphingopyxis pomeranensis sp. nov. strain WS5A3p.</title>
        <authorList>
            <person name="Kaminski M.A."/>
        </authorList>
    </citation>
    <scope>NUCLEOTIDE SEQUENCE [LARGE SCALE GENOMIC DNA]</scope>
    <source>
        <strain evidence="9">WS5A3p</strain>
    </source>
</reference>
<evidence type="ECO:0000313" key="8">
    <source>
        <dbReference type="EMBL" id="PQM27732.1"/>
    </source>
</evidence>
<feature type="transmembrane region" description="Helical" evidence="6">
    <location>
        <begin position="21"/>
        <end position="42"/>
    </location>
</feature>
<dbReference type="EMBL" id="PHFW01000002">
    <property type="protein sequence ID" value="PQM27732.1"/>
    <property type="molecule type" value="Genomic_DNA"/>
</dbReference>
<dbReference type="InterPro" id="IPR020846">
    <property type="entry name" value="MFS_dom"/>
</dbReference>
<dbReference type="GO" id="GO:0016020">
    <property type="term" value="C:membrane"/>
    <property type="evidence" value="ECO:0007669"/>
    <property type="project" value="UniProtKB-SubCell"/>
</dbReference>